<evidence type="ECO:0000313" key="2">
    <source>
        <dbReference type="Proteomes" id="UP000821845"/>
    </source>
</evidence>
<evidence type="ECO:0000313" key="1">
    <source>
        <dbReference type="EMBL" id="KAH6935652.1"/>
    </source>
</evidence>
<dbReference type="Proteomes" id="UP000821845">
    <property type="component" value="Chromosome 3"/>
</dbReference>
<proteinExistence type="predicted"/>
<sequence>MELFDAASSPGRRGQEFGRPSMKDLLQQVYSAHISVTEGLQKQVSSLTALVSEKEKELRNFSCQHCASIKDTFERYKASYQQMIEKLETKIKLLEEKNAAQEKELRGRNGSPIVNGTSPRLAKNGTSSEGRRQLLSGTASPKLWDSFLQEDSPRHTSCLVPPSPVTSEKSFEFKEIPVAGRSTVQTVPETLECELYGAVADDEATAYRPPLSAITKGEEDNGEDFIRLRGRAEPAEEVPSKHWPVDCTKEKKTNADQTDSESAELLIDGQEDRVTDAESEGSPSLLEPDRVANLASPCKTWDRDEVPPSNTASIVTPARLLSEVPRRQLVSAEDDGDKSPSLLDTFAVPRSIPLPTAKDAVKEADPLSPHASDVTVCDVTMRDDDPCPKSAQPGGGKLSLLRKRRASPTEPVDVSMAPPLSREKRKKQTKLSDRYFLSVNRTTVPATRSSSIFRRKELSQTHVDSHFTDDSLFSMPRKLIDPDETFVEPELLQDFKTPFSAKALCRPGPGTGGSATEVKQDLDNADKGSHVEEASSSSQA</sequence>
<organism evidence="1 2">
    <name type="scientific">Hyalomma asiaticum</name>
    <name type="common">Tick</name>
    <dbReference type="NCBI Taxonomy" id="266040"/>
    <lineage>
        <taxon>Eukaryota</taxon>
        <taxon>Metazoa</taxon>
        <taxon>Ecdysozoa</taxon>
        <taxon>Arthropoda</taxon>
        <taxon>Chelicerata</taxon>
        <taxon>Arachnida</taxon>
        <taxon>Acari</taxon>
        <taxon>Parasitiformes</taxon>
        <taxon>Ixodida</taxon>
        <taxon>Ixodoidea</taxon>
        <taxon>Ixodidae</taxon>
        <taxon>Hyalomminae</taxon>
        <taxon>Hyalomma</taxon>
    </lineage>
</organism>
<accession>A0ACB7SNM1</accession>
<name>A0ACB7SNM1_HYAAI</name>
<reference evidence="1" key="1">
    <citation type="submission" date="2020-05" db="EMBL/GenBank/DDBJ databases">
        <title>Large-scale comparative analyses of tick genomes elucidate their genetic diversity and vector capacities.</title>
        <authorList>
            <person name="Jia N."/>
            <person name="Wang J."/>
            <person name="Shi W."/>
            <person name="Du L."/>
            <person name="Sun Y."/>
            <person name="Zhan W."/>
            <person name="Jiang J."/>
            <person name="Wang Q."/>
            <person name="Zhang B."/>
            <person name="Ji P."/>
            <person name="Sakyi L.B."/>
            <person name="Cui X."/>
            <person name="Yuan T."/>
            <person name="Jiang B."/>
            <person name="Yang W."/>
            <person name="Lam T.T.-Y."/>
            <person name="Chang Q."/>
            <person name="Ding S."/>
            <person name="Wang X."/>
            <person name="Zhu J."/>
            <person name="Ruan X."/>
            <person name="Zhao L."/>
            <person name="Wei J."/>
            <person name="Que T."/>
            <person name="Du C."/>
            <person name="Cheng J."/>
            <person name="Dai P."/>
            <person name="Han X."/>
            <person name="Huang E."/>
            <person name="Gao Y."/>
            <person name="Liu J."/>
            <person name="Shao H."/>
            <person name="Ye R."/>
            <person name="Li L."/>
            <person name="Wei W."/>
            <person name="Wang X."/>
            <person name="Wang C."/>
            <person name="Yang T."/>
            <person name="Huo Q."/>
            <person name="Li W."/>
            <person name="Guo W."/>
            <person name="Chen H."/>
            <person name="Zhou L."/>
            <person name="Ni X."/>
            <person name="Tian J."/>
            <person name="Zhou Y."/>
            <person name="Sheng Y."/>
            <person name="Liu T."/>
            <person name="Pan Y."/>
            <person name="Xia L."/>
            <person name="Li J."/>
            <person name="Zhao F."/>
            <person name="Cao W."/>
        </authorList>
    </citation>
    <scope>NUCLEOTIDE SEQUENCE</scope>
    <source>
        <strain evidence="1">Hyas-2018</strain>
    </source>
</reference>
<protein>
    <submittedName>
        <fullName evidence="1">Uncharacterized protein</fullName>
    </submittedName>
</protein>
<keyword evidence="2" id="KW-1185">Reference proteome</keyword>
<gene>
    <name evidence="1" type="ORF">HPB50_007455</name>
</gene>
<dbReference type="EMBL" id="CM023483">
    <property type="protein sequence ID" value="KAH6935652.1"/>
    <property type="molecule type" value="Genomic_DNA"/>
</dbReference>
<comment type="caution">
    <text evidence="1">The sequence shown here is derived from an EMBL/GenBank/DDBJ whole genome shotgun (WGS) entry which is preliminary data.</text>
</comment>